<name>A0ABU1VTF5_9GAMM</name>
<sequence length="185" mass="20671">MTLQLALEACRARGYDPGMANTTDLRIVDFDPRWREDFARLNIAWLERWFVVEPIDREVLGDPEAHILAGGGRVLFALLRAGDGNERAVGTVALKHEGEGVFELTKMAVEEGHRGAGIGRRLMEGALEAYRASGGHELFLESSHKLAPALALYESVGFRHYPAPRPGSHYDRADVYMRWEPDRTA</sequence>
<dbReference type="InterPro" id="IPR000182">
    <property type="entry name" value="GNAT_dom"/>
</dbReference>
<dbReference type="InterPro" id="IPR016181">
    <property type="entry name" value="Acyl_CoA_acyltransferase"/>
</dbReference>
<dbReference type="PANTHER" id="PTHR13947">
    <property type="entry name" value="GNAT FAMILY N-ACETYLTRANSFERASE"/>
    <property type="match status" value="1"/>
</dbReference>
<gene>
    <name evidence="3" type="ORF">J2X04_003130</name>
</gene>
<reference evidence="3 4" key="1">
    <citation type="submission" date="2023-07" db="EMBL/GenBank/DDBJ databases">
        <title>Sorghum-associated microbial communities from plants grown in Nebraska, USA.</title>
        <authorList>
            <person name="Schachtman D."/>
        </authorList>
    </citation>
    <scope>NUCLEOTIDE SEQUENCE [LARGE SCALE GENOMIC DNA]</scope>
    <source>
        <strain evidence="3 4">BE187</strain>
    </source>
</reference>
<dbReference type="PROSITE" id="PS51186">
    <property type="entry name" value="GNAT"/>
    <property type="match status" value="1"/>
</dbReference>
<evidence type="ECO:0000313" key="3">
    <source>
        <dbReference type="EMBL" id="MDR7100749.1"/>
    </source>
</evidence>
<dbReference type="Gene3D" id="3.40.630.30">
    <property type="match status" value="1"/>
</dbReference>
<comment type="caution">
    <text evidence="3">The sequence shown here is derived from an EMBL/GenBank/DDBJ whole genome shotgun (WGS) entry which is preliminary data.</text>
</comment>
<feature type="domain" description="N-acetyltransferase" evidence="2">
    <location>
        <begin position="25"/>
        <end position="182"/>
    </location>
</feature>
<dbReference type="EMBL" id="JAVDVW010000002">
    <property type="protein sequence ID" value="MDR7100749.1"/>
    <property type="molecule type" value="Genomic_DNA"/>
</dbReference>
<organism evidence="3 4">
    <name type="scientific">Agrilutibacter niabensis</name>
    <dbReference type="NCBI Taxonomy" id="380628"/>
    <lineage>
        <taxon>Bacteria</taxon>
        <taxon>Pseudomonadati</taxon>
        <taxon>Pseudomonadota</taxon>
        <taxon>Gammaproteobacteria</taxon>
        <taxon>Lysobacterales</taxon>
        <taxon>Lysobacteraceae</taxon>
        <taxon>Agrilutibacter</taxon>
    </lineage>
</organism>
<keyword evidence="1" id="KW-0808">Transferase</keyword>
<proteinExistence type="predicted"/>
<dbReference type="Pfam" id="PF00583">
    <property type="entry name" value="Acetyltransf_1"/>
    <property type="match status" value="1"/>
</dbReference>
<dbReference type="PANTHER" id="PTHR13947:SF37">
    <property type="entry name" value="LD18367P"/>
    <property type="match status" value="1"/>
</dbReference>
<evidence type="ECO:0000313" key="4">
    <source>
        <dbReference type="Proteomes" id="UP001267878"/>
    </source>
</evidence>
<protein>
    <submittedName>
        <fullName evidence="3">Ribosomal protein S18 acetylase RimI-like enzyme</fullName>
    </submittedName>
</protein>
<dbReference type="CDD" id="cd04301">
    <property type="entry name" value="NAT_SF"/>
    <property type="match status" value="1"/>
</dbReference>
<dbReference type="Proteomes" id="UP001267878">
    <property type="component" value="Unassembled WGS sequence"/>
</dbReference>
<evidence type="ECO:0000256" key="1">
    <source>
        <dbReference type="ARBA" id="ARBA00022679"/>
    </source>
</evidence>
<evidence type="ECO:0000259" key="2">
    <source>
        <dbReference type="PROSITE" id="PS51186"/>
    </source>
</evidence>
<keyword evidence="4" id="KW-1185">Reference proteome</keyword>
<dbReference type="RefSeq" id="WP_310055902.1">
    <property type="nucleotide sequence ID" value="NZ_JAVDVW010000002.1"/>
</dbReference>
<dbReference type="InterPro" id="IPR050769">
    <property type="entry name" value="NAT_camello-type"/>
</dbReference>
<accession>A0ABU1VTF5</accession>
<dbReference type="SUPFAM" id="SSF55729">
    <property type="entry name" value="Acyl-CoA N-acyltransferases (Nat)"/>
    <property type="match status" value="1"/>
</dbReference>